<keyword evidence="3" id="KW-0812">Transmembrane</keyword>
<feature type="coiled-coil region" evidence="2">
    <location>
        <begin position="22"/>
        <end position="49"/>
    </location>
</feature>
<feature type="transmembrane region" description="Helical" evidence="3">
    <location>
        <begin position="265"/>
        <end position="285"/>
    </location>
</feature>
<keyword evidence="3" id="KW-1133">Transmembrane helix</keyword>
<proteinExistence type="predicted"/>
<dbReference type="Gene3D" id="3.60.40.10">
    <property type="entry name" value="PPM-type phosphatase domain"/>
    <property type="match status" value="1"/>
</dbReference>
<evidence type="ECO:0000313" key="6">
    <source>
        <dbReference type="Proteomes" id="UP000004095"/>
    </source>
</evidence>
<dbReference type="PANTHER" id="PTHR43156">
    <property type="entry name" value="STAGE II SPORULATION PROTEIN E-RELATED"/>
    <property type="match status" value="1"/>
</dbReference>
<dbReference type="SMART" id="SM00331">
    <property type="entry name" value="PP2C_SIG"/>
    <property type="match status" value="1"/>
</dbReference>
<dbReference type="InterPro" id="IPR003660">
    <property type="entry name" value="HAMP_dom"/>
</dbReference>
<comment type="caution">
    <text evidence="5">The sequence shown here is derived from an EMBL/GenBank/DDBJ whole genome shotgun (WGS) entry which is preliminary data.</text>
</comment>
<dbReference type="InterPro" id="IPR052016">
    <property type="entry name" value="Bact_Sigma-Reg"/>
</dbReference>
<keyword evidence="5" id="KW-0723">Serine/threonine-protein kinase</keyword>
<evidence type="ECO:0000256" key="2">
    <source>
        <dbReference type="SAM" id="Coils"/>
    </source>
</evidence>
<evidence type="ECO:0000256" key="1">
    <source>
        <dbReference type="ARBA" id="ARBA00022801"/>
    </source>
</evidence>
<evidence type="ECO:0000313" key="5">
    <source>
        <dbReference type="EMBL" id="EAY25510.1"/>
    </source>
</evidence>
<dbReference type="Proteomes" id="UP000004095">
    <property type="component" value="Unassembled WGS sequence"/>
</dbReference>
<keyword evidence="5" id="KW-0418">Kinase</keyword>
<keyword evidence="2" id="KW-0175">Coiled coil</keyword>
<dbReference type="InterPro" id="IPR001932">
    <property type="entry name" value="PPM-type_phosphatase-like_dom"/>
</dbReference>
<feature type="transmembrane region" description="Helical" evidence="3">
    <location>
        <begin position="6"/>
        <end position="24"/>
    </location>
</feature>
<evidence type="ECO:0000256" key="3">
    <source>
        <dbReference type="SAM" id="Phobius"/>
    </source>
</evidence>
<keyword evidence="6" id="KW-1185">Reference proteome</keyword>
<dbReference type="PROSITE" id="PS50885">
    <property type="entry name" value="HAMP"/>
    <property type="match status" value="1"/>
</dbReference>
<keyword evidence="1" id="KW-0378">Hydrolase</keyword>
<feature type="domain" description="HAMP" evidence="4">
    <location>
        <begin position="287"/>
        <end position="342"/>
    </location>
</feature>
<dbReference type="Pfam" id="PF00672">
    <property type="entry name" value="HAMP"/>
    <property type="match status" value="1"/>
</dbReference>
<dbReference type="Gene3D" id="6.10.340.10">
    <property type="match status" value="1"/>
</dbReference>
<gene>
    <name evidence="5" type="ORF">M23134_06209</name>
</gene>
<keyword evidence="3" id="KW-0472">Membrane</keyword>
<dbReference type="GO" id="GO:0004674">
    <property type="term" value="F:protein serine/threonine kinase activity"/>
    <property type="evidence" value="ECO:0007669"/>
    <property type="project" value="UniProtKB-KW"/>
</dbReference>
<dbReference type="PANTHER" id="PTHR43156:SF9">
    <property type="entry name" value="HAMP DOMAIN-CONTAINING PROTEIN"/>
    <property type="match status" value="1"/>
</dbReference>
<evidence type="ECO:0000259" key="4">
    <source>
        <dbReference type="PROSITE" id="PS50885"/>
    </source>
</evidence>
<dbReference type="EMBL" id="AAWS01000047">
    <property type="protein sequence ID" value="EAY25510.1"/>
    <property type="molecule type" value="Genomic_DNA"/>
</dbReference>
<sequence length="633" mass="73388">MLASFFFFLVIILFISLINIWFDIKEARINALLDKLAEVNRDMQATNKLEKGFYENETINPLFYKTGQSTYLAGHRKTIEHIRHNLDTLKRTQGLYAGSRVDSLTRLFNQYEVLFEKIVKETKYRGFKDYGLVGKMRKHIHYIEAHQQPLDLAKILMIRRHEKDFIIRRDLRYTTKMDTAVQLLKADIEQNIAQRNQRQELLVALNNYAHTFEELVKTDQVIGLNDKTGIKVRLIEVSGALDQVILNFNQHIRARAKVLKSQNKWLLSTVMMLGVGVMVFLAFFLTRILSRPIHRLSRSIHTIIQNDFSKEVAFEKVKTNDEIGRLSKDFHLMLKKMHSSIDKVKKSSEEIKRKRDLLLNSINYARKIQGAILPTEEEIQAYFPENFVIYSPMHVVSGDFYWIGKRKKKLFLAVVDCTGHGVPGGFMSMIGTILLNEIIIQHKTFAPAQVLEQLDKEIHLALRQDQNLNNDGMDLSLLMIEKAAEEADKDLPENLENMAVLLEQVQQNLPQNSFKVTFAGAKNSLFYVQENELREIKGTRRSIGGRKPLHKDAFQDHELLLEPGTNLYFTTDGLLDQHNQARKKYTKKRFVKVIDSHKEKTMLEQQEALQSDMYEHMGTEPQRDDITVLGISL</sequence>
<dbReference type="AlphaFoldDB" id="A1ZVT3"/>
<name>A1ZVT3_MICM2</name>
<dbReference type="SMART" id="SM00304">
    <property type="entry name" value="HAMP"/>
    <property type="match status" value="1"/>
</dbReference>
<dbReference type="Pfam" id="PF07228">
    <property type="entry name" value="SpoIIE"/>
    <property type="match status" value="1"/>
</dbReference>
<accession>A1ZVT3</accession>
<dbReference type="eggNOG" id="COG5000">
    <property type="taxonomic scope" value="Bacteria"/>
</dbReference>
<dbReference type="SUPFAM" id="SSF158472">
    <property type="entry name" value="HAMP domain-like"/>
    <property type="match status" value="1"/>
</dbReference>
<protein>
    <submittedName>
        <fullName evidence="5">Serine/threonine protein kinases</fullName>
    </submittedName>
</protein>
<reference evidence="5 6" key="1">
    <citation type="submission" date="2007-01" db="EMBL/GenBank/DDBJ databases">
        <authorList>
            <person name="Haygood M."/>
            <person name="Podell S."/>
            <person name="Anderson C."/>
            <person name="Hopkinson B."/>
            <person name="Roe K."/>
            <person name="Barbeau K."/>
            <person name="Gaasterland T."/>
            <person name="Ferriera S."/>
            <person name="Johnson J."/>
            <person name="Kravitz S."/>
            <person name="Beeson K."/>
            <person name="Sutton G."/>
            <person name="Rogers Y.-H."/>
            <person name="Friedman R."/>
            <person name="Frazier M."/>
            <person name="Venter J.C."/>
        </authorList>
    </citation>
    <scope>NUCLEOTIDE SEQUENCE [LARGE SCALE GENOMIC DNA]</scope>
    <source>
        <strain evidence="5 6">ATCC 23134</strain>
    </source>
</reference>
<dbReference type="CDD" id="cd06225">
    <property type="entry name" value="HAMP"/>
    <property type="match status" value="1"/>
</dbReference>
<organism evidence="5 6">
    <name type="scientific">Microscilla marina ATCC 23134</name>
    <dbReference type="NCBI Taxonomy" id="313606"/>
    <lineage>
        <taxon>Bacteria</taxon>
        <taxon>Pseudomonadati</taxon>
        <taxon>Bacteroidota</taxon>
        <taxon>Cytophagia</taxon>
        <taxon>Cytophagales</taxon>
        <taxon>Microscillaceae</taxon>
        <taxon>Microscilla</taxon>
    </lineage>
</organism>
<dbReference type="GO" id="GO:0016020">
    <property type="term" value="C:membrane"/>
    <property type="evidence" value="ECO:0007669"/>
    <property type="project" value="InterPro"/>
</dbReference>
<dbReference type="eggNOG" id="COG2208">
    <property type="taxonomic scope" value="Bacteria"/>
</dbReference>
<dbReference type="InterPro" id="IPR036457">
    <property type="entry name" value="PPM-type-like_dom_sf"/>
</dbReference>
<keyword evidence="5" id="KW-0808">Transferase</keyword>
<dbReference type="GO" id="GO:0007165">
    <property type="term" value="P:signal transduction"/>
    <property type="evidence" value="ECO:0007669"/>
    <property type="project" value="InterPro"/>
</dbReference>
<dbReference type="GO" id="GO:0016791">
    <property type="term" value="F:phosphatase activity"/>
    <property type="evidence" value="ECO:0007669"/>
    <property type="project" value="TreeGrafter"/>
</dbReference>